<dbReference type="GO" id="GO:0004730">
    <property type="term" value="F:pseudouridylate synthase activity"/>
    <property type="evidence" value="ECO:0007669"/>
    <property type="project" value="UniProtKB-EC"/>
</dbReference>
<dbReference type="InterPro" id="IPR006224">
    <property type="entry name" value="PsdUridine_synth_RluA-like_CS"/>
</dbReference>
<proteinExistence type="predicted"/>
<sequence length="203" mass="22893">MPVVYQDEDMIAVDKPAGLLSVPGRGAEKRDSVEWRIKQEYCGAAAVHRLDMSTSGIMLIAKHKDAERYYKTAFEQRRVKKGYVAICHGLIAEDEGEMNAPLIGDWVNRPKQKVCYETGKAALTRFCVLSRQRDQTRVALFPHTGRSHQLRVHLADKGHPIVGDNLYGDAADCLLPRLLLHAEWLLFTRRDGAPIKLSTKIPF</sequence>
<dbReference type="InterPro" id="IPR006145">
    <property type="entry name" value="PsdUridine_synth_RsuA/RluA"/>
</dbReference>
<evidence type="ECO:0000259" key="1">
    <source>
        <dbReference type="Pfam" id="PF00849"/>
    </source>
</evidence>
<dbReference type="Pfam" id="PF00849">
    <property type="entry name" value="PseudoU_synth_2"/>
    <property type="match status" value="1"/>
</dbReference>
<dbReference type="GO" id="GO:0140098">
    <property type="term" value="F:catalytic activity, acting on RNA"/>
    <property type="evidence" value="ECO:0007669"/>
    <property type="project" value="UniProtKB-ARBA"/>
</dbReference>
<accession>A5EW78</accession>
<keyword evidence="2" id="KW-0456">Lyase</keyword>
<dbReference type="eggNOG" id="COG0564">
    <property type="taxonomic scope" value="Bacteria"/>
</dbReference>
<dbReference type="CDD" id="cd02869">
    <property type="entry name" value="PseudoU_synth_RluA_like"/>
    <property type="match status" value="1"/>
</dbReference>
<dbReference type="GO" id="GO:0000455">
    <property type="term" value="P:enzyme-directed rRNA pseudouridine synthesis"/>
    <property type="evidence" value="ECO:0007669"/>
    <property type="project" value="TreeGrafter"/>
</dbReference>
<dbReference type="SUPFAM" id="SSF55120">
    <property type="entry name" value="Pseudouridine synthase"/>
    <property type="match status" value="1"/>
</dbReference>
<dbReference type="GO" id="GO:0003723">
    <property type="term" value="F:RNA binding"/>
    <property type="evidence" value="ECO:0007669"/>
    <property type="project" value="InterPro"/>
</dbReference>
<dbReference type="EC" id="4.2.1.70" evidence="2"/>
<keyword evidence="3" id="KW-1185">Reference proteome</keyword>
<dbReference type="GO" id="GO:0009982">
    <property type="term" value="F:pseudouridine synthase activity"/>
    <property type="evidence" value="ECO:0007669"/>
    <property type="project" value="InterPro"/>
</dbReference>
<protein>
    <submittedName>
        <fullName evidence="2">Ribosomal large subunit pseudouridine synthase, RluA</fullName>
        <ecNumber evidence="2">4.2.1.70</ecNumber>
    </submittedName>
</protein>
<name>A5EW78_DICNV</name>
<dbReference type="PANTHER" id="PTHR21600">
    <property type="entry name" value="MITOCHONDRIAL RNA PSEUDOURIDINE SYNTHASE"/>
    <property type="match status" value="1"/>
</dbReference>
<reference evidence="2 3" key="1">
    <citation type="journal article" date="2007" name="Nat. Biotechnol.">
        <title>Genome sequence and identification of candidate vaccine antigens from the animal pathogen Dichelobacter nodosus.</title>
        <authorList>
            <person name="Myers G.S."/>
            <person name="Parker D."/>
            <person name="Al-Hasani K."/>
            <person name="Kennan R.M."/>
            <person name="Seemann T."/>
            <person name="Ren Q."/>
            <person name="Badger J.H."/>
            <person name="Selengut J.D."/>
            <person name="Deboy R.T."/>
            <person name="Tettelin H."/>
            <person name="Boyce J.D."/>
            <person name="McCarl V.P."/>
            <person name="Han X."/>
            <person name="Nelson W.C."/>
            <person name="Madupu R."/>
            <person name="Mohamoud Y."/>
            <person name="Holley T."/>
            <person name="Fedorova N."/>
            <person name="Khouri H."/>
            <person name="Bottomley S.P."/>
            <person name="Whittington R.J."/>
            <person name="Adler B."/>
            <person name="Songer J.G."/>
            <person name="Rood J.I."/>
            <person name="Paulsen I.T."/>
        </authorList>
    </citation>
    <scope>NUCLEOTIDE SEQUENCE [LARGE SCALE GENOMIC DNA]</scope>
    <source>
        <strain evidence="2 3">VCS1703A</strain>
    </source>
</reference>
<dbReference type="STRING" id="246195.DNO_0294"/>
<dbReference type="InterPro" id="IPR020103">
    <property type="entry name" value="PsdUridine_synth_cat_dom_sf"/>
</dbReference>
<feature type="domain" description="Pseudouridine synthase RsuA/RluA-like" evidence="1">
    <location>
        <begin position="10"/>
        <end position="155"/>
    </location>
</feature>
<evidence type="ECO:0000313" key="2">
    <source>
        <dbReference type="EMBL" id="ABQ13743.1"/>
    </source>
</evidence>
<evidence type="ECO:0000313" key="3">
    <source>
        <dbReference type="Proteomes" id="UP000000248"/>
    </source>
</evidence>
<dbReference type="Gene3D" id="3.30.2350.10">
    <property type="entry name" value="Pseudouridine synthase"/>
    <property type="match status" value="1"/>
</dbReference>
<dbReference type="EMBL" id="CP000513">
    <property type="protein sequence ID" value="ABQ13743.1"/>
    <property type="molecule type" value="Genomic_DNA"/>
</dbReference>
<dbReference type="AlphaFoldDB" id="A5EW78"/>
<gene>
    <name evidence="2" type="primary">rluA</name>
    <name evidence="2" type="ordered locus">DNO_0294</name>
</gene>
<organism evidence="2 3">
    <name type="scientific">Dichelobacter nodosus (strain VCS1703A)</name>
    <dbReference type="NCBI Taxonomy" id="246195"/>
    <lineage>
        <taxon>Bacteria</taxon>
        <taxon>Pseudomonadati</taxon>
        <taxon>Pseudomonadota</taxon>
        <taxon>Gammaproteobacteria</taxon>
        <taxon>Cardiobacteriales</taxon>
        <taxon>Cardiobacteriaceae</taxon>
        <taxon>Dichelobacter</taxon>
    </lineage>
</organism>
<dbReference type="Proteomes" id="UP000000248">
    <property type="component" value="Chromosome"/>
</dbReference>
<dbReference type="InterPro" id="IPR050188">
    <property type="entry name" value="RluA_PseudoU_synthase"/>
</dbReference>
<dbReference type="PROSITE" id="PS01129">
    <property type="entry name" value="PSI_RLU"/>
    <property type="match status" value="1"/>
</dbReference>
<dbReference type="HOGENOM" id="CLU_016902_11_1_6"/>
<dbReference type="PANTHER" id="PTHR21600:SF89">
    <property type="entry name" value="RIBOSOMAL LARGE SUBUNIT PSEUDOURIDINE SYNTHASE A"/>
    <property type="match status" value="1"/>
</dbReference>
<dbReference type="KEGG" id="dno:DNO_0294"/>